<accession>A0ABW0KBR7</accession>
<evidence type="ECO:0000313" key="2">
    <source>
        <dbReference type="Proteomes" id="UP001596044"/>
    </source>
</evidence>
<organism evidence="1 2">
    <name type="scientific">Paenibacillus aestuarii</name>
    <dbReference type="NCBI Taxonomy" id="516965"/>
    <lineage>
        <taxon>Bacteria</taxon>
        <taxon>Bacillati</taxon>
        <taxon>Bacillota</taxon>
        <taxon>Bacilli</taxon>
        <taxon>Bacillales</taxon>
        <taxon>Paenibacillaceae</taxon>
        <taxon>Paenibacillus</taxon>
    </lineage>
</organism>
<evidence type="ECO:0000313" key="1">
    <source>
        <dbReference type="EMBL" id="MFC5450853.1"/>
    </source>
</evidence>
<proteinExistence type="predicted"/>
<dbReference type="SUPFAM" id="SSF51556">
    <property type="entry name" value="Metallo-dependent hydrolases"/>
    <property type="match status" value="1"/>
</dbReference>
<dbReference type="InterPro" id="IPR032466">
    <property type="entry name" value="Metal_Hydrolase"/>
</dbReference>
<keyword evidence="2" id="KW-1185">Reference proteome</keyword>
<dbReference type="Pfam" id="PF01244">
    <property type="entry name" value="Peptidase_M19"/>
    <property type="match status" value="1"/>
</dbReference>
<dbReference type="Gene3D" id="3.20.20.140">
    <property type="entry name" value="Metal-dependent hydrolases"/>
    <property type="match status" value="1"/>
</dbReference>
<sequence length="390" mass="43389">MNLDINVMEGLYPFNLTEAQEARARQLHASSIIIDLLFQGPLSPQAISKEVSSRIREQCEPYREDPMVYSGMPSKIIHDMAARGEMPAFQEEWYRSGITAGNRQLSISSIESLVTSMGEVQRQFDTADWLVKALTAEDIRSAKRSNLKAGIVTAQETDGLGKNLELLEALYHFGLRILQLTYNNQNFIASGCAEPANGGVSKFGMQFIAKMNELGIIVDTSHCGKQTTLDACRLSTKPVIASHTGVERLFGHMRCKSDEELKAIAATGGVIGVFAMPWFVYEDPNETTIEHVLDHIDYVVRMVGVDHVGIGTDWPMSDVEWSLVYFKEHIAPRIGFAKGDGPSTETVKGLEKYSYFINYTRGLVSRGYSDEEIGKILGGNWMRVFEAVWG</sequence>
<dbReference type="EMBL" id="JBHSMJ010000029">
    <property type="protein sequence ID" value="MFC5450853.1"/>
    <property type="molecule type" value="Genomic_DNA"/>
</dbReference>
<dbReference type="InterPro" id="IPR008257">
    <property type="entry name" value="Pept_M19"/>
</dbReference>
<name>A0ABW0KBR7_9BACL</name>
<dbReference type="Proteomes" id="UP001596044">
    <property type="component" value="Unassembled WGS sequence"/>
</dbReference>
<gene>
    <name evidence="1" type="ORF">ACFPOG_21595</name>
</gene>
<protein>
    <submittedName>
        <fullName evidence="1">Dipeptidase</fullName>
    </submittedName>
</protein>
<dbReference type="PANTHER" id="PTHR10443:SF12">
    <property type="entry name" value="DIPEPTIDASE"/>
    <property type="match status" value="1"/>
</dbReference>
<dbReference type="PROSITE" id="PS51365">
    <property type="entry name" value="RENAL_DIPEPTIDASE_2"/>
    <property type="match status" value="1"/>
</dbReference>
<comment type="caution">
    <text evidence="1">The sequence shown here is derived from an EMBL/GenBank/DDBJ whole genome shotgun (WGS) entry which is preliminary data.</text>
</comment>
<dbReference type="RefSeq" id="WP_270878869.1">
    <property type="nucleotide sequence ID" value="NZ_JAQFVF010000022.1"/>
</dbReference>
<reference evidence="2" key="1">
    <citation type="journal article" date="2019" name="Int. J. Syst. Evol. Microbiol.">
        <title>The Global Catalogue of Microorganisms (GCM) 10K type strain sequencing project: providing services to taxonomists for standard genome sequencing and annotation.</title>
        <authorList>
            <consortium name="The Broad Institute Genomics Platform"/>
            <consortium name="The Broad Institute Genome Sequencing Center for Infectious Disease"/>
            <person name="Wu L."/>
            <person name="Ma J."/>
        </authorList>
    </citation>
    <scope>NUCLEOTIDE SEQUENCE [LARGE SCALE GENOMIC DNA]</scope>
    <source>
        <strain evidence="2">KACC 11904</strain>
    </source>
</reference>
<dbReference type="PANTHER" id="PTHR10443">
    <property type="entry name" value="MICROSOMAL DIPEPTIDASE"/>
    <property type="match status" value="1"/>
</dbReference>